<keyword evidence="2" id="KW-1133">Transmembrane helix</keyword>
<accession>A0AAD4N1R2</accession>
<protein>
    <submittedName>
        <fullName evidence="5">Peptidase family m13 domain-containing protein</fullName>
    </submittedName>
</protein>
<gene>
    <name evidence="5" type="ORF">DdX_10976</name>
</gene>
<feature type="signal peptide" evidence="3">
    <location>
        <begin position="1"/>
        <end position="23"/>
    </location>
</feature>
<dbReference type="InterPro" id="IPR000718">
    <property type="entry name" value="Peptidase_M13"/>
</dbReference>
<evidence type="ECO:0000256" key="2">
    <source>
        <dbReference type="SAM" id="Phobius"/>
    </source>
</evidence>
<organism evidence="5 6">
    <name type="scientific">Ditylenchus destructor</name>
    <dbReference type="NCBI Taxonomy" id="166010"/>
    <lineage>
        <taxon>Eukaryota</taxon>
        <taxon>Metazoa</taxon>
        <taxon>Ecdysozoa</taxon>
        <taxon>Nematoda</taxon>
        <taxon>Chromadorea</taxon>
        <taxon>Rhabditida</taxon>
        <taxon>Tylenchina</taxon>
        <taxon>Tylenchomorpha</taxon>
        <taxon>Sphaerularioidea</taxon>
        <taxon>Anguinidae</taxon>
        <taxon>Anguininae</taxon>
        <taxon>Ditylenchus</taxon>
    </lineage>
</organism>
<keyword evidence="2" id="KW-0472">Membrane</keyword>
<dbReference type="Gene3D" id="1.10.10.1940">
    <property type="match status" value="1"/>
</dbReference>
<feature type="domain" description="ShKT" evidence="4">
    <location>
        <begin position="29"/>
        <end position="70"/>
    </location>
</feature>
<dbReference type="PANTHER" id="PTHR11733">
    <property type="entry name" value="ZINC METALLOPROTEASE FAMILY M13 NEPRILYSIN-RELATED"/>
    <property type="match status" value="1"/>
</dbReference>
<dbReference type="PROSITE" id="PS51885">
    <property type="entry name" value="NEPRILYSIN"/>
    <property type="match status" value="1"/>
</dbReference>
<dbReference type="SUPFAM" id="SSF55486">
    <property type="entry name" value="Metalloproteases ('zincins'), catalytic domain"/>
    <property type="match status" value="1"/>
</dbReference>
<dbReference type="InterPro" id="IPR003582">
    <property type="entry name" value="ShKT_dom"/>
</dbReference>
<dbReference type="Proteomes" id="UP001201812">
    <property type="component" value="Unassembled WGS sequence"/>
</dbReference>
<feature type="transmembrane region" description="Helical" evidence="2">
    <location>
        <begin position="597"/>
        <end position="622"/>
    </location>
</feature>
<evidence type="ECO:0000259" key="4">
    <source>
        <dbReference type="SMART" id="SM00254"/>
    </source>
</evidence>
<reference evidence="5" key="1">
    <citation type="submission" date="2022-01" db="EMBL/GenBank/DDBJ databases">
        <title>Genome Sequence Resource for Two Populations of Ditylenchus destructor, the Migratory Endoparasitic Phytonematode.</title>
        <authorList>
            <person name="Zhang H."/>
            <person name="Lin R."/>
            <person name="Xie B."/>
        </authorList>
    </citation>
    <scope>NUCLEOTIDE SEQUENCE</scope>
    <source>
        <strain evidence="5">BazhouSP</strain>
    </source>
</reference>
<keyword evidence="6" id="KW-1185">Reference proteome</keyword>
<evidence type="ECO:0000256" key="1">
    <source>
        <dbReference type="ARBA" id="ARBA00007357"/>
    </source>
</evidence>
<dbReference type="GO" id="GO:0004222">
    <property type="term" value="F:metalloendopeptidase activity"/>
    <property type="evidence" value="ECO:0007669"/>
    <property type="project" value="InterPro"/>
</dbReference>
<keyword evidence="2" id="KW-0812">Transmembrane</keyword>
<dbReference type="GO" id="GO:0005886">
    <property type="term" value="C:plasma membrane"/>
    <property type="evidence" value="ECO:0007669"/>
    <property type="project" value="TreeGrafter"/>
</dbReference>
<evidence type="ECO:0000313" key="5">
    <source>
        <dbReference type="EMBL" id="KAI1709964.1"/>
    </source>
</evidence>
<dbReference type="SMART" id="SM00254">
    <property type="entry name" value="ShKT"/>
    <property type="match status" value="1"/>
</dbReference>
<proteinExistence type="inferred from homology"/>
<comment type="caution">
    <text evidence="5">The sequence shown here is derived from an EMBL/GenBank/DDBJ whole genome shotgun (WGS) entry which is preliminary data.</text>
</comment>
<sequence length="636" mass="73191">MSFEALSLIVLLYTFYLNPNVSAQRNAGDCMDQVGPSGQSDCQDNKDHCLDPVWRDFMEEQCPVTCGVCTPDAQQGDEVFDDPKLIATINQDLDPCDNFYKYVCDGFKKNNPVLGQQPFVNIMSTFAEELGNRIHAIIENNRLLPENEEDDFVQQMYLFYDTCRDEAGRRRENSRALINKIAALKSSPSALMSFNTDWLIKSYPLRPTASGGGLAGTRVTPAIPLYSYLITPDFRNTSRGIIYFNPAPMPPATGGPPFFFDSMFDKARENFKNMLRSILTLLIEDESATGSYRVFAQPAGGNWSLEIERRVESYMSVETARAKLFSAEGEDGKEEEIEQRRELDEDPYKMIKYVRVSEIKQYLKSFDLAQFWSAIIPSDILSSQGLTSVDQIEVITTIPLENWKLYDDVILPISPQTMSDYLEWFIIFNYLPILDSRYWERMSDFAGQQPPPSRVLCRMKTMDYFPHQLDKLYAEAFFPEDVRNSVTDMFDYIDEAFGDMLEEVDWMDDDTRDDALDKLGAMEIHMGYVDEIFDDDRIEEIYEGYDLREGMSYVEMIAMMDEWRAKYELETLADTPPFYSSGIVEINAAYYPARNTIFGILFLVSHAIMVSNLIKFFISLIYHSLDSRFSRLTEHD</sequence>
<dbReference type="Gene3D" id="1.10.1380.10">
    <property type="entry name" value="Neutral endopeptidase , domain2"/>
    <property type="match status" value="1"/>
</dbReference>
<dbReference type="PANTHER" id="PTHR11733:SF240">
    <property type="entry name" value="GH14155P-RELATED"/>
    <property type="match status" value="1"/>
</dbReference>
<comment type="similarity">
    <text evidence="1">Belongs to the peptidase M13 family.</text>
</comment>
<name>A0AAD4N1R2_9BILA</name>
<feature type="chain" id="PRO_5042246387" evidence="3">
    <location>
        <begin position="24"/>
        <end position="636"/>
    </location>
</feature>
<evidence type="ECO:0000313" key="6">
    <source>
        <dbReference type="Proteomes" id="UP001201812"/>
    </source>
</evidence>
<dbReference type="GO" id="GO:0016485">
    <property type="term" value="P:protein processing"/>
    <property type="evidence" value="ECO:0007669"/>
    <property type="project" value="TreeGrafter"/>
</dbReference>
<dbReference type="AlphaFoldDB" id="A0AAD4N1R2"/>
<dbReference type="Pfam" id="PF05649">
    <property type="entry name" value="Peptidase_M13_N"/>
    <property type="match status" value="1"/>
</dbReference>
<evidence type="ECO:0000256" key="3">
    <source>
        <dbReference type="SAM" id="SignalP"/>
    </source>
</evidence>
<dbReference type="Pfam" id="PF01549">
    <property type="entry name" value="ShK"/>
    <property type="match status" value="1"/>
</dbReference>
<dbReference type="InterPro" id="IPR008753">
    <property type="entry name" value="Peptidase_M13_N"/>
</dbReference>
<dbReference type="EMBL" id="JAKKPZ010000028">
    <property type="protein sequence ID" value="KAI1709964.1"/>
    <property type="molecule type" value="Genomic_DNA"/>
</dbReference>
<keyword evidence="3" id="KW-0732">Signal</keyword>
<dbReference type="InterPro" id="IPR042089">
    <property type="entry name" value="Peptidase_M13_dom_2"/>
</dbReference>